<accession>A0A5B7FSC2</accession>
<gene>
    <name evidence="1" type="ORF">E2C01_044499</name>
</gene>
<dbReference type="AlphaFoldDB" id="A0A5B7FSC2"/>
<name>A0A5B7FSC2_PORTR</name>
<comment type="caution">
    <text evidence="1">The sequence shown here is derived from an EMBL/GenBank/DDBJ whole genome shotgun (WGS) entry which is preliminary data.</text>
</comment>
<protein>
    <submittedName>
        <fullName evidence="1">Uncharacterized protein</fullName>
    </submittedName>
</protein>
<dbReference type="Proteomes" id="UP000324222">
    <property type="component" value="Unassembled WGS sequence"/>
</dbReference>
<dbReference type="EMBL" id="VSRR010009654">
    <property type="protein sequence ID" value="MPC50670.1"/>
    <property type="molecule type" value="Genomic_DNA"/>
</dbReference>
<proteinExistence type="predicted"/>
<evidence type="ECO:0000313" key="1">
    <source>
        <dbReference type="EMBL" id="MPC50670.1"/>
    </source>
</evidence>
<keyword evidence="2" id="KW-1185">Reference proteome</keyword>
<reference evidence="1 2" key="1">
    <citation type="submission" date="2019-05" db="EMBL/GenBank/DDBJ databases">
        <title>Another draft genome of Portunus trituberculatus and its Hox gene families provides insights of decapod evolution.</title>
        <authorList>
            <person name="Jeong J.-H."/>
            <person name="Song I."/>
            <person name="Kim S."/>
            <person name="Choi T."/>
            <person name="Kim D."/>
            <person name="Ryu S."/>
            <person name="Kim W."/>
        </authorList>
    </citation>
    <scope>NUCLEOTIDE SEQUENCE [LARGE SCALE GENOMIC DNA]</scope>
    <source>
        <tissue evidence="1">Muscle</tissue>
    </source>
</reference>
<evidence type="ECO:0000313" key="2">
    <source>
        <dbReference type="Proteomes" id="UP000324222"/>
    </source>
</evidence>
<sequence>MLEVTWRSDCVVSAAPQSLPPSTVYSLQSSRSRRQQLIGMIKLSDLQDFFVFLSGLVPMPYPSTVTCSTSTLEVTK</sequence>
<organism evidence="1 2">
    <name type="scientific">Portunus trituberculatus</name>
    <name type="common">Swimming crab</name>
    <name type="synonym">Neptunus trituberculatus</name>
    <dbReference type="NCBI Taxonomy" id="210409"/>
    <lineage>
        <taxon>Eukaryota</taxon>
        <taxon>Metazoa</taxon>
        <taxon>Ecdysozoa</taxon>
        <taxon>Arthropoda</taxon>
        <taxon>Crustacea</taxon>
        <taxon>Multicrustacea</taxon>
        <taxon>Malacostraca</taxon>
        <taxon>Eumalacostraca</taxon>
        <taxon>Eucarida</taxon>
        <taxon>Decapoda</taxon>
        <taxon>Pleocyemata</taxon>
        <taxon>Brachyura</taxon>
        <taxon>Eubrachyura</taxon>
        <taxon>Portunoidea</taxon>
        <taxon>Portunidae</taxon>
        <taxon>Portuninae</taxon>
        <taxon>Portunus</taxon>
    </lineage>
</organism>